<accession>A0A848HJA0</accession>
<gene>
    <name evidence="1" type="ORF">HHL11_32925</name>
</gene>
<protein>
    <recommendedName>
        <fullName evidence="3">DUF1877 family protein</fullName>
    </recommendedName>
</protein>
<reference evidence="1 2" key="1">
    <citation type="submission" date="2020-04" db="EMBL/GenBank/DDBJ databases">
        <title>Ramlibacter sp. G-1-2-2 isolated from soil.</title>
        <authorList>
            <person name="Dahal R.H."/>
        </authorList>
    </citation>
    <scope>NUCLEOTIDE SEQUENCE [LARGE SCALE GENOMIC DNA]</scope>
    <source>
        <strain evidence="1 2">G-1-2-2</strain>
    </source>
</reference>
<organism evidence="1 2">
    <name type="scientific">Ramlibacter agri</name>
    <dbReference type="NCBI Taxonomy" id="2728837"/>
    <lineage>
        <taxon>Bacteria</taxon>
        <taxon>Pseudomonadati</taxon>
        <taxon>Pseudomonadota</taxon>
        <taxon>Betaproteobacteria</taxon>
        <taxon>Burkholderiales</taxon>
        <taxon>Comamonadaceae</taxon>
        <taxon>Ramlibacter</taxon>
    </lineage>
</organism>
<dbReference type="InterPro" id="IPR035944">
    <property type="entry name" value="YfbM-like_sf"/>
</dbReference>
<dbReference type="Proteomes" id="UP000541185">
    <property type="component" value="Unassembled WGS sequence"/>
</dbReference>
<dbReference type="RefSeq" id="WP_169422931.1">
    <property type="nucleotide sequence ID" value="NZ_JABBFX010000006.1"/>
</dbReference>
<dbReference type="EMBL" id="JABBFX010000006">
    <property type="protein sequence ID" value="NML48593.1"/>
    <property type="molecule type" value="Genomic_DNA"/>
</dbReference>
<keyword evidence="2" id="KW-1185">Reference proteome</keyword>
<evidence type="ECO:0008006" key="3">
    <source>
        <dbReference type="Google" id="ProtNLM"/>
    </source>
</evidence>
<dbReference type="AlphaFoldDB" id="A0A848HJA0"/>
<proteinExistence type="predicted"/>
<evidence type="ECO:0000313" key="2">
    <source>
        <dbReference type="Proteomes" id="UP000541185"/>
    </source>
</evidence>
<name>A0A848HJA0_9BURK</name>
<sequence>MDSGGGDFYALSEDQLKRLLAGELDHAQFLAAGGSEQPRERFAQANAVWYELSQVLQAEAACGKEQTTAIPAMAGYSYAAQVQATAGELAQLAEPELRTRCAGALMEASVDQVLEAIQALTGFYARAAGNKDAILFRVM</sequence>
<dbReference type="Gene3D" id="3.40.1760.10">
    <property type="entry name" value="YfbM-like super family"/>
    <property type="match status" value="1"/>
</dbReference>
<comment type="caution">
    <text evidence="1">The sequence shown here is derived from an EMBL/GenBank/DDBJ whole genome shotgun (WGS) entry which is preliminary data.</text>
</comment>
<evidence type="ECO:0000313" key="1">
    <source>
        <dbReference type="EMBL" id="NML48593.1"/>
    </source>
</evidence>